<accession>A0A423NTM9</accession>
<feature type="compositionally biased region" description="Low complexity" evidence="1">
    <location>
        <begin position="1"/>
        <end position="10"/>
    </location>
</feature>
<evidence type="ECO:0000313" key="2">
    <source>
        <dbReference type="EMBL" id="ROO01613.1"/>
    </source>
</evidence>
<dbReference type="Proteomes" id="UP000284207">
    <property type="component" value="Unassembled WGS sequence"/>
</dbReference>
<dbReference type="EMBL" id="MOCA01000003">
    <property type="protein sequence ID" value="ROO01613.1"/>
    <property type="molecule type" value="Genomic_DNA"/>
</dbReference>
<comment type="caution">
    <text evidence="2">The sequence shown here is derived from an EMBL/GenBank/DDBJ whole genome shotgun (WGS) entry which is preliminary data.</text>
</comment>
<evidence type="ECO:0000256" key="1">
    <source>
        <dbReference type="SAM" id="MobiDB-lite"/>
    </source>
</evidence>
<feature type="region of interest" description="Disordered" evidence="1">
    <location>
        <begin position="1"/>
        <end position="20"/>
    </location>
</feature>
<gene>
    <name evidence="2" type="ORF">BK674_06695</name>
</gene>
<protein>
    <submittedName>
        <fullName evidence="2">Uncharacterized protein</fullName>
    </submittedName>
</protein>
<name>A0A423NTM9_9PSED</name>
<evidence type="ECO:0000313" key="3">
    <source>
        <dbReference type="Proteomes" id="UP000284207"/>
    </source>
</evidence>
<dbReference type="RefSeq" id="WP_123418209.1">
    <property type="nucleotide sequence ID" value="NZ_CP099610.1"/>
</dbReference>
<reference evidence="2 3" key="1">
    <citation type="submission" date="2016-10" db="EMBL/GenBank/DDBJ databases">
        <title>Comparative genome analysis of multiple Pseudomonas spp. focuses on biocontrol and plant growth promoting traits.</title>
        <authorList>
            <person name="Tao X.-Y."/>
            <person name="Taylor C.G."/>
        </authorList>
    </citation>
    <scope>NUCLEOTIDE SEQUENCE [LARGE SCALE GENOMIC DNA]</scope>
    <source>
        <strain evidence="2 3">36B3</strain>
    </source>
</reference>
<dbReference type="AlphaFoldDB" id="A0A423NTM9"/>
<proteinExistence type="predicted"/>
<organism evidence="2 3">
    <name type="scientific">Pseudomonas moraviensis</name>
    <dbReference type="NCBI Taxonomy" id="321662"/>
    <lineage>
        <taxon>Bacteria</taxon>
        <taxon>Pseudomonadati</taxon>
        <taxon>Pseudomonadota</taxon>
        <taxon>Gammaproteobacteria</taxon>
        <taxon>Pseudomonadales</taxon>
        <taxon>Pseudomonadaceae</taxon>
        <taxon>Pseudomonas</taxon>
    </lineage>
</organism>
<sequence>MTKTTPTTTTAENDKLAESRGHIKVEFGQDSPVTLNSVHLGPLPEGAGIMRGSKLENVKSKDFIQLTYPRNPMIGSPQNYTYPNDFENMVAEWTYYKDEKYHTAKSGNLKITIETLGETAKGEYSFKTENDIEISGNFDLRPRTLS</sequence>